<dbReference type="EMBL" id="CP012673">
    <property type="protein sequence ID" value="AUX42914.1"/>
    <property type="molecule type" value="Genomic_DNA"/>
</dbReference>
<gene>
    <name evidence="1" type="ORF">SOCE26_043520</name>
</gene>
<dbReference type="PROSITE" id="PS51257">
    <property type="entry name" value="PROKAR_LIPOPROTEIN"/>
    <property type="match status" value="1"/>
</dbReference>
<dbReference type="Proteomes" id="UP000238348">
    <property type="component" value="Chromosome"/>
</dbReference>
<reference evidence="1 2" key="1">
    <citation type="submission" date="2015-09" db="EMBL/GenBank/DDBJ databases">
        <title>Sorangium comparison.</title>
        <authorList>
            <person name="Zaburannyi N."/>
            <person name="Bunk B."/>
            <person name="Overmann J."/>
            <person name="Mueller R."/>
        </authorList>
    </citation>
    <scope>NUCLEOTIDE SEQUENCE [LARGE SCALE GENOMIC DNA]</scope>
    <source>
        <strain evidence="1 2">So ce26</strain>
    </source>
</reference>
<sequence length="513" mass="56346">MKTRTRASIVSSMFLVVGCAELDQEPPRESVAVAESSVNGSPSRFLEGGPVPYVLGFSPETGQILGGSHQLLIPRPLGREAIDGANLPSNLHPELRGALLQLNTSLRGGEAQTAAFPSNWWPQRQNGIADRWNSANKNYSDRTSDPDNLSPVEKYDLLVHPGQPQSLAGIAYWSPEDLRRPPHLRNPAYVQPAVTVAGPATRWELQHHGLYQGIYPEYWWGHCNGWSAYVTAEGAGPRRDVRVKLAGSTVTECAAGEAGCVLFRMADIEALMSELYFSDSVTFSGRRCETRADRTLRDLYGRPVDPACRDLNPATMHIAMTGLLGTGATPLNQTSGPRKRLMFIVDHTWDVEVWSFPVKQFSIDVIEEVGAQEAARLLCNGAFHGADCYNYRLNPNARRFVRVAARFWMISDAVTGETLLLPPERRDVPLSVSELHYVLELDGNLTILGGEWIKNPSIVNGVNGKELHPDYLWMPVKAQGAGEDSDDLGGAEDNPHISYAKVKALLTLSQRGG</sequence>
<accession>A0A2L0EUD9</accession>
<dbReference type="GO" id="GO:0016755">
    <property type="term" value="F:aminoacyltransferase activity"/>
    <property type="evidence" value="ECO:0007669"/>
    <property type="project" value="InterPro"/>
</dbReference>
<evidence type="ECO:0000313" key="2">
    <source>
        <dbReference type="Proteomes" id="UP000238348"/>
    </source>
</evidence>
<proteinExistence type="predicted"/>
<dbReference type="InterPro" id="IPR032048">
    <property type="entry name" value="TGase_elicitor"/>
</dbReference>
<dbReference type="Pfam" id="PF16683">
    <property type="entry name" value="TGase_elicitor"/>
    <property type="match status" value="1"/>
</dbReference>
<protein>
    <submittedName>
        <fullName evidence="1">Uncharacterized protein</fullName>
    </submittedName>
</protein>
<organism evidence="1 2">
    <name type="scientific">Sorangium cellulosum</name>
    <name type="common">Polyangium cellulosum</name>
    <dbReference type="NCBI Taxonomy" id="56"/>
    <lineage>
        <taxon>Bacteria</taxon>
        <taxon>Pseudomonadati</taxon>
        <taxon>Myxococcota</taxon>
        <taxon>Polyangia</taxon>
        <taxon>Polyangiales</taxon>
        <taxon>Polyangiaceae</taxon>
        <taxon>Sorangium</taxon>
    </lineage>
</organism>
<name>A0A2L0EUD9_SORCE</name>
<dbReference type="AlphaFoldDB" id="A0A2L0EUD9"/>
<evidence type="ECO:0000313" key="1">
    <source>
        <dbReference type="EMBL" id="AUX42914.1"/>
    </source>
</evidence>
<dbReference type="OrthoDB" id="5491189at2"/>